<accession>A0A1L3Q4J9</accession>
<dbReference type="Proteomes" id="UP000267921">
    <property type="component" value="Unassembled WGS sequence"/>
</dbReference>
<dbReference type="AlphaFoldDB" id="A0A1L3Q4J9"/>
<dbReference type="GO" id="GO:0005886">
    <property type="term" value="C:plasma membrane"/>
    <property type="evidence" value="ECO:0007669"/>
    <property type="project" value="UniProtKB-SubCell"/>
</dbReference>
<proteinExistence type="predicted"/>
<evidence type="ECO:0000256" key="3">
    <source>
        <dbReference type="ARBA" id="ARBA00022475"/>
    </source>
</evidence>
<dbReference type="STRING" id="2177.BHR79_09955"/>
<evidence type="ECO:0000313" key="12">
    <source>
        <dbReference type="Proteomes" id="UP000198669"/>
    </source>
</evidence>
<reference evidence="10 12" key="2">
    <citation type="submission" date="2016-10" db="EMBL/GenBank/DDBJ databases">
        <authorList>
            <person name="de Groot N.N."/>
        </authorList>
    </citation>
    <scope>NUCLEOTIDE SEQUENCE [LARGE SCALE GENOMIC DNA]</scope>
    <source>
        <strain evidence="10 12">Z-7982</strain>
    </source>
</reference>
<organism evidence="8 11">
    <name type="scientific">Methanohalophilus halophilus</name>
    <dbReference type="NCBI Taxonomy" id="2177"/>
    <lineage>
        <taxon>Archaea</taxon>
        <taxon>Methanobacteriati</taxon>
        <taxon>Methanobacteriota</taxon>
        <taxon>Stenosarchaea group</taxon>
        <taxon>Methanomicrobia</taxon>
        <taxon>Methanosarcinales</taxon>
        <taxon>Methanosarcinaceae</taxon>
        <taxon>Methanohalophilus</taxon>
    </lineage>
</organism>
<keyword evidence="2" id="KW-0813">Transport</keyword>
<evidence type="ECO:0000256" key="1">
    <source>
        <dbReference type="ARBA" id="ARBA00004651"/>
    </source>
</evidence>
<evidence type="ECO:0000256" key="2">
    <source>
        <dbReference type="ARBA" id="ARBA00022448"/>
    </source>
</evidence>
<dbReference type="PANTHER" id="PTHR34702">
    <property type="entry name" value="NA(+)/H(+) ANTIPORTER SUBUNIT F1"/>
    <property type="match status" value="1"/>
</dbReference>
<evidence type="ECO:0000313" key="10">
    <source>
        <dbReference type="EMBL" id="SDW39601.1"/>
    </source>
</evidence>
<protein>
    <submittedName>
        <fullName evidence="8">Cation:proton antiporter</fullName>
    </submittedName>
    <submittedName>
        <fullName evidence="10">Multisubunit sodium/proton antiporter, MrpF subunit</fullName>
    </submittedName>
</protein>
<comment type="subcellular location">
    <subcellularLocation>
        <location evidence="1">Cell membrane</location>
        <topology evidence="1">Multi-pass membrane protein</topology>
    </subcellularLocation>
</comment>
<keyword evidence="11" id="KW-1185">Reference proteome</keyword>
<feature type="transmembrane region" description="Helical" evidence="7">
    <location>
        <begin position="35"/>
        <end position="54"/>
    </location>
</feature>
<evidence type="ECO:0000313" key="13">
    <source>
        <dbReference type="Proteomes" id="UP000267921"/>
    </source>
</evidence>
<dbReference type="PIRSF" id="PIRSF028784">
    <property type="entry name" value="MrpF"/>
    <property type="match status" value="1"/>
</dbReference>
<evidence type="ECO:0000256" key="6">
    <source>
        <dbReference type="ARBA" id="ARBA00023136"/>
    </source>
</evidence>
<evidence type="ECO:0000256" key="7">
    <source>
        <dbReference type="SAM" id="Phobius"/>
    </source>
</evidence>
<dbReference type="Pfam" id="PF04066">
    <property type="entry name" value="MrpF_PhaF"/>
    <property type="match status" value="1"/>
</dbReference>
<dbReference type="OrthoDB" id="84883at2157"/>
<dbReference type="EMBL" id="CP017921">
    <property type="protein sequence ID" value="APH39768.1"/>
    <property type="molecule type" value="Genomic_DNA"/>
</dbReference>
<evidence type="ECO:0000256" key="5">
    <source>
        <dbReference type="ARBA" id="ARBA00022989"/>
    </source>
</evidence>
<keyword evidence="6 7" id="KW-0472">Membrane</keyword>
<dbReference type="InterPro" id="IPR007208">
    <property type="entry name" value="MrpF/PhaF-like"/>
</dbReference>
<keyword evidence="4 7" id="KW-0812">Transmembrane</keyword>
<dbReference type="PANTHER" id="PTHR34702:SF1">
    <property type="entry name" value="NA(+)_H(+) ANTIPORTER SUBUNIT F"/>
    <property type="match status" value="1"/>
</dbReference>
<dbReference type="Proteomes" id="UP000186879">
    <property type="component" value="Chromosome"/>
</dbReference>
<sequence>MNTIHLLDIALVFMVLSIIPCIHRIIKGPTIPDRVIAVDALATVIVVMLGVYSFVQESVFFMDVALVISIIAFVGTVTIAKYLDEGVVF</sequence>
<gene>
    <name evidence="8" type="ORF">BHR79_09955</name>
    <name evidence="9" type="ORF">EFE40_05305</name>
    <name evidence="10" type="ORF">SAMN04515625_0911</name>
</gene>
<reference evidence="8 11" key="1">
    <citation type="submission" date="2016-10" db="EMBL/GenBank/DDBJ databases">
        <title>Methanohalophilus halophilus.</title>
        <authorList>
            <person name="L'haridon S."/>
        </authorList>
    </citation>
    <scope>NUCLEOTIDE SEQUENCE [LARGE SCALE GENOMIC DNA]</scope>
    <source>
        <strain evidence="8 11">Z-7982</strain>
    </source>
</reference>
<dbReference type="GeneID" id="30584097"/>
<evidence type="ECO:0000313" key="9">
    <source>
        <dbReference type="EMBL" id="RNI08893.1"/>
    </source>
</evidence>
<dbReference type="GO" id="GO:0015385">
    <property type="term" value="F:sodium:proton antiporter activity"/>
    <property type="evidence" value="ECO:0007669"/>
    <property type="project" value="TreeGrafter"/>
</dbReference>
<evidence type="ECO:0000313" key="8">
    <source>
        <dbReference type="EMBL" id="APH39768.1"/>
    </source>
</evidence>
<feature type="transmembrane region" description="Helical" evidence="7">
    <location>
        <begin position="6"/>
        <end position="23"/>
    </location>
</feature>
<keyword evidence="3" id="KW-1003">Cell membrane</keyword>
<evidence type="ECO:0000256" key="4">
    <source>
        <dbReference type="ARBA" id="ARBA00022692"/>
    </source>
</evidence>
<dbReference type="EMBL" id="RJJG01000004">
    <property type="protein sequence ID" value="RNI08893.1"/>
    <property type="molecule type" value="Genomic_DNA"/>
</dbReference>
<feature type="transmembrane region" description="Helical" evidence="7">
    <location>
        <begin position="60"/>
        <end position="83"/>
    </location>
</feature>
<dbReference type="NCBIfam" id="NF009247">
    <property type="entry name" value="PRK12599.1-6"/>
    <property type="match status" value="1"/>
</dbReference>
<name>A0A1L3Q4J9_9EURY</name>
<reference evidence="9 13" key="3">
    <citation type="submission" date="2018-10" db="EMBL/GenBank/DDBJ databases">
        <title>Cultivation of a novel Methanohalophilus strain from Kebrit Deep of the Red Sea and a genomic comparison of members of the genus Methanohalophilus.</title>
        <authorList>
            <person name="Guan Y."/>
            <person name="Ngugi D.K."/>
            <person name="Stingl U."/>
        </authorList>
    </citation>
    <scope>NUCLEOTIDE SEQUENCE [LARGE SCALE GENOMIC DNA]</scope>
    <source>
        <strain evidence="9 13">DSM 3094</strain>
    </source>
</reference>
<keyword evidence="5 7" id="KW-1133">Transmembrane helix</keyword>
<dbReference type="KEGG" id="mhaz:BHR79_09955"/>
<dbReference type="RefSeq" id="WP_072358223.1">
    <property type="nucleotide sequence ID" value="NZ_CP017921.1"/>
</dbReference>
<dbReference type="Proteomes" id="UP000198669">
    <property type="component" value="Unassembled WGS sequence"/>
</dbReference>
<dbReference type="EMBL" id="FNMU01000002">
    <property type="protein sequence ID" value="SDW39601.1"/>
    <property type="molecule type" value="Genomic_DNA"/>
</dbReference>
<evidence type="ECO:0000313" key="11">
    <source>
        <dbReference type="Proteomes" id="UP000186879"/>
    </source>
</evidence>